<accession>A0A521DAS4</accession>
<dbReference type="PANTHER" id="PTHR10357:SF210">
    <property type="entry name" value="MALTODEXTRIN GLUCOSIDASE"/>
    <property type="match status" value="1"/>
</dbReference>
<evidence type="ECO:0000256" key="3">
    <source>
        <dbReference type="SAM" id="MobiDB-lite"/>
    </source>
</evidence>
<keyword evidence="1" id="KW-0378">Hydrolase</keyword>
<dbReference type="RefSeq" id="WP_142714689.1">
    <property type="nucleotide sequence ID" value="NZ_FXTH01000009.1"/>
</dbReference>
<dbReference type="Proteomes" id="UP000317593">
    <property type="component" value="Unassembled WGS sequence"/>
</dbReference>
<sequence length="596" mass="69155">MDTVQHIRQPGTVTPHSGPQYHTPSWAKHVIWYQIFPERFRNGDPSNDPVAERVHGPRGWEIMPWTSDWYSRAHWERSMGPNFLDSVYRRRYGGDLQGIIDKLDYLQSLGIGALYLNPIFDAVSLHKYDASCYHHVDRFFGPDPEGDARIMEQEDPMNPETWQWTTADRLFLKLIDEVHQRGMKIIIDGVFNHTGTDFWAFRDLAAKQQGSPFSDWYAVRSFKNTDDSDSEFDYAGWWGHKSLPEWREENGTLVRPVREHIYAITRRWMDPDNDGDPSDGVDGWRLDVPEEVGVDFWKEWTSLVRTINTEAFTVGEIWTDKSGEWVNGDLFNAAMNYPFAKAVQKYMIDRAIPVDAFLKRLKELRRSLPEEASFVMQNLMDSHDTPRLASMIVNPGREYNEEGRPGEGFDVRKPNAEERRLQKLIALFQYTYPGAPMIYYGTEAGMWGAGDPDDRKPMVWKEFEYEPETTHPMGKNRPRDDNNFDPKLFDWYQRLAKIRNEHLALQTGSFELLAMDGENDFFAFARFLSHEQFAVTVLNRSEMSQNIRIPLSDVSFPELRYMDNPLTDTRHAVGDDHVELNLPPVAGAILIPVRGD</sequence>
<evidence type="ECO:0000256" key="2">
    <source>
        <dbReference type="ARBA" id="ARBA00023295"/>
    </source>
</evidence>
<dbReference type="Gene3D" id="3.20.20.80">
    <property type="entry name" value="Glycosidases"/>
    <property type="match status" value="1"/>
</dbReference>
<feature type="compositionally biased region" description="Polar residues" evidence="3">
    <location>
        <begin position="11"/>
        <end position="20"/>
    </location>
</feature>
<name>A0A521DAS4_9BACT</name>
<gene>
    <name evidence="5" type="ORF">SAMN06265218_109102</name>
</gene>
<dbReference type="OrthoDB" id="9806009at2"/>
<feature type="region of interest" description="Disordered" evidence="3">
    <location>
        <begin position="1"/>
        <end position="20"/>
    </location>
</feature>
<evidence type="ECO:0000256" key="1">
    <source>
        <dbReference type="ARBA" id="ARBA00022801"/>
    </source>
</evidence>
<dbReference type="PANTHER" id="PTHR10357">
    <property type="entry name" value="ALPHA-AMYLASE FAMILY MEMBER"/>
    <property type="match status" value="1"/>
</dbReference>
<keyword evidence="2 5" id="KW-0326">Glycosidase</keyword>
<evidence type="ECO:0000313" key="5">
    <source>
        <dbReference type="EMBL" id="SMO68816.1"/>
    </source>
</evidence>
<dbReference type="InterPro" id="IPR006047">
    <property type="entry name" value="GH13_cat_dom"/>
</dbReference>
<proteinExistence type="predicted"/>
<dbReference type="InterPro" id="IPR013780">
    <property type="entry name" value="Glyco_hydro_b"/>
</dbReference>
<evidence type="ECO:0000259" key="4">
    <source>
        <dbReference type="SMART" id="SM00642"/>
    </source>
</evidence>
<dbReference type="EMBL" id="FXTH01000009">
    <property type="protein sequence ID" value="SMO68816.1"/>
    <property type="molecule type" value="Genomic_DNA"/>
</dbReference>
<dbReference type="AlphaFoldDB" id="A0A521DAS4"/>
<evidence type="ECO:0000313" key="6">
    <source>
        <dbReference type="Proteomes" id="UP000317593"/>
    </source>
</evidence>
<dbReference type="Gene3D" id="2.60.40.1180">
    <property type="entry name" value="Golgi alpha-mannosidase II"/>
    <property type="match status" value="1"/>
</dbReference>
<dbReference type="GO" id="GO:0016798">
    <property type="term" value="F:hydrolase activity, acting on glycosyl bonds"/>
    <property type="evidence" value="ECO:0007669"/>
    <property type="project" value="UniProtKB-KW"/>
</dbReference>
<dbReference type="SMART" id="SM00642">
    <property type="entry name" value="Aamy"/>
    <property type="match status" value="1"/>
</dbReference>
<keyword evidence="6" id="KW-1185">Reference proteome</keyword>
<dbReference type="InterPro" id="IPR017853">
    <property type="entry name" value="GH"/>
</dbReference>
<dbReference type="SUPFAM" id="SSF51011">
    <property type="entry name" value="Glycosyl hydrolase domain"/>
    <property type="match status" value="1"/>
</dbReference>
<dbReference type="Pfam" id="PF00128">
    <property type="entry name" value="Alpha-amylase"/>
    <property type="match status" value="2"/>
</dbReference>
<feature type="domain" description="Glycosyl hydrolase family 13 catalytic" evidence="4">
    <location>
        <begin position="34"/>
        <end position="499"/>
    </location>
</feature>
<dbReference type="CDD" id="cd11338">
    <property type="entry name" value="AmyAc_CMD"/>
    <property type="match status" value="1"/>
</dbReference>
<dbReference type="SUPFAM" id="SSF51445">
    <property type="entry name" value="(Trans)glycosidases"/>
    <property type="match status" value="1"/>
</dbReference>
<dbReference type="GO" id="GO:0005975">
    <property type="term" value="P:carbohydrate metabolic process"/>
    <property type="evidence" value="ECO:0007669"/>
    <property type="project" value="InterPro"/>
</dbReference>
<protein>
    <submittedName>
        <fullName evidence="5">Glycosidase</fullName>
    </submittedName>
</protein>
<organism evidence="5 6">
    <name type="scientific">Fodinibius sediminis</name>
    <dbReference type="NCBI Taxonomy" id="1214077"/>
    <lineage>
        <taxon>Bacteria</taxon>
        <taxon>Pseudomonadati</taxon>
        <taxon>Balneolota</taxon>
        <taxon>Balneolia</taxon>
        <taxon>Balneolales</taxon>
        <taxon>Balneolaceae</taxon>
        <taxon>Fodinibius</taxon>
    </lineage>
</organism>
<reference evidence="5 6" key="1">
    <citation type="submission" date="2017-05" db="EMBL/GenBank/DDBJ databases">
        <authorList>
            <person name="Varghese N."/>
            <person name="Submissions S."/>
        </authorList>
    </citation>
    <scope>NUCLEOTIDE SEQUENCE [LARGE SCALE GENOMIC DNA]</scope>
    <source>
        <strain evidence="5 6">DSM 21194</strain>
    </source>
</reference>